<accession>A0ABT9Y7E1</accession>
<proteinExistence type="predicted"/>
<evidence type="ECO:0000313" key="3">
    <source>
        <dbReference type="Proteomes" id="UP001239167"/>
    </source>
</evidence>
<gene>
    <name evidence="2" type="ORF">J2S01_001469</name>
</gene>
<feature type="compositionally biased region" description="Basic and acidic residues" evidence="1">
    <location>
        <begin position="101"/>
        <end position="110"/>
    </location>
</feature>
<feature type="compositionally biased region" description="Polar residues" evidence="1">
    <location>
        <begin position="1"/>
        <end position="27"/>
    </location>
</feature>
<name>A0ABT9Y7E1_9FIRM</name>
<feature type="compositionally biased region" description="Basic and acidic residues" evidence="1">
    <location>
        <begin position="41"/>
        <end position="67"/>
    </location>
</feature>
<dbReference type="RefSeq" id="WP_307223863.1">
    <property type="nucleotide sequence ID" value="NZ_CP116940.1"/>
</dbReference>
<protein>
    <submittedName>
        <fullName evidence="2">Uncharacterized protein</fullName>
    </submittedName>
</protein>
<comment type="caution">
    <text evidence="2">The sequence shown here is derived from an EMBL/GenBank/DDBJ whole genome shotgun (WGS) entry which is preliminary data.</text>
</comment>
<feature type="region of interest" description="Disordered" evidence="1">
    <location>
        <begin position="1"/>
        <end position="110"/>
    </location>
</feature>
<dbReference type="Proteomes" id="UP001239167">
    <property type="component" value="Unassembled WGS sequence"/>
</dbReference>
<sequence>MSVNPIGNLQAMLPNSSEVGNMQNKMNHQVAAAQNFGNEKLQQESEKKQMQVYAKEKAEGGKIRNDQQGKSGGDGSGTSNRRKNDPAEAVQDENEVLTDAVRGHNIDIKL</sequence>
<evidence type="ECO:0000256" key="1">
    <source>
        <dbReference type="SAM" id="MobiDB-lite"/>
    </source>
</evidence>
<keyword evidence="3" id="KW-1185">Reference proteome</keyword>
<evidence type="ECO:0000313" key="2">
    <source>
        <dbReference type="EMBL" id="MDQ0203750.1"/>
    </source>
</evidence>
<dbReference type="EMBL" id="JAUSUE010000009">
    <property type="protein sequence ID" value="MDQ0203750.1"/>
    <property type="molecule type" value="Genomic_DNA"/>
</dbReference>
<organism evidence="2 3">
    <name type="scientific">Pectinatus haikarae</name>
    <dbReference type="NCBI Taxonomy" id="349096"/>
    <lineage>
        <taxon>Bacteria</taxon>
        <taxon>Bacillati</taxon>
        <taxon>Bacillota</taxon>
        <taxon>Negativicutes</taxon>
        <taxon>Selenomonadales</taxon>
        <taxon>Selenomonadaceae</taxon>
        <taxon>Pectinatus</taxon>
    </lineage>
</organism>
<reference evidence="2 3" key="1">
    <citation type="submission" date="2023-07" db="EMBL/GenBank/DDBJ databases">
        <title>Genomic Encyclopedia of Type Strains, Phase IV (KMG-IV): sequencing the most valuable type-strain genomes for metagenomic binning, comparative biology and taxonomic classification.</title>
        <authorList>
            <person name="Goeker M."/>
        </authorList>
    </citation>
    <scope>NUCLEOTIDE SEQUENCE [LARGE SCALE GENOMIC DNA]</scope>
    <source>
        <strain evidence="2 3">DSM 16980</strain>
    </source>
</reference>